<organism evidence="9 10">
    <name type="scientific">Geodia barretti</name>
    <name type="common">Barrett's horny sponge</name>
    <dbReference type="NCBI Taxonomy" id="519541"/>
    <lineage>
        <taxon>Eukaryota</taxon>
        <taxon>Metazoa</taxon>
        <taxon>Porifera</taxon>
        <taxon>Demospongiae</taxon>
        <taxon>Heteroscleromorpha</taxon>
        <taxon>Tetractinellida</taxon>
        <taxon>Astrophorina</taxon>
        <taxon>Geodiidae</taxon>
        <taxon>Geodia</taxon>
    </lineage>
</organism>
<feature type="region of interest" description="Disordered" evidence="8">
    <location>
        <begin position="564"/>
        <end position="659"/>
    </location>
</feature>
<comment type="similarity">
    <text evidence="2">Belongs to the CLUAP1 family.</text>
</comment>
<feature type="region of interest" description="Disordered" evidence="8">
    <location>
        <begin position="505"/>
        <end position="532"/>
    </location>
</feature>
<evidence type="ECO:0000313" key="9">
    <source>
        <dbReference type="EMBL" id="CAI8008224.1"/>
    </source>
</evidence>
<feature type="compositionally biased region" description="Polar residues" evidence="8">
    <location>
        <begin position="456"/>
        <end position="479"/>
    </location>
</feature>
<feature type="compositionally biased region" description="Low complexity" evidence="8">
    <location>
        <begin position="572"/>
        <end position="581"/>
    </location>
</feature>
<gene>
    <name evidence="9" type="ORF">GBAR_LOCUS5650</name>
</gene>
<comment type="caution">
    <text evidence="9">The sequence shown here is derived from an EMBL/GenBank/DDBJ whole genome shotgun (WGS) entry which is preliminary data.</text>
</comment>
<evidence type="ECO:0000313" key="10">
    <source>
        <dbReference type="Proteomes" id="UP001174909"/>
    </source>
</evidence>
<dbReference type="GO" id="GO:0005929">
    <property type="term" value="C:cilium"/>
    <property type="evidence" value="ECO:0007669"/>
    <property type="project" value="UniProtKB-SubCell"/>
</dbReference>
<feature type="coiled-coil region" evidence="7">
    <location>
        <begin position="261"/>
        <end position="288"/>
    </location>
</feature>
<dbReference type="AlphaFoldDB" id="A0AA35RBM1"/>
<evidence type="ECO:0000256" key="2">
    <source>
        <dbReference type="ARBA" id="ARBA00008340"/>
    </source>
</evidence>
<dbReference type="Pfam" id="PF10234">
    <property type="entry name" value="Cluap1"/>
    <property type="match status" value="1"/>
</dbReference>
<evidence type="ECO:0000256" key="8">
    <source>
        <dbReference type="SAM" id="MobiDB-lite"/>
    </source>
</evidence>
<sequence>MSYRDLRNFTEMMRALGYPRLISMENFRTPNFQLVAEILAWLVNRYDPSADLPTEVDTEQDRVIFIKSIAQFMVLKELLKISSLLYTAMTTHQKSGLSEDTSTQKNMELSVKSTDLKACRQLASEITARGAKLHELLGREVELRPSMKEPGGVPRPHIVDSFLSRFHSSSTDSGPAYTVSKSALQECVCQLSSDVLHREKETFQIYSGHYEGLVRSLYCQLYQRDRQIDMWRERAESVARDNHTLALVTAGELTHSSLLELTALRVRIRELENQLQTQESQLRKAIRQEYSSLTHNLLSSCAAITARYHDYRSSLFSDVLRCVSEVRGGMAEGVARAKETHGGPAHLGVTVTTNLRGEEECKVQSENAKLNNLLLKQRGMNILRRSAEEGARVREVGRWRGEWEEVKREGLEQKMVAEVEMRSLRAQVNSLQKRLGEVEKERELAVIELQNKKEVSSNSTAVKSTDNKTQLQFSQKSRAVTSKMKELVGQLEQKEKKIGELESAWEKHHRHDAEGQKRLSHELHGAKQQLEHERQLKREAFHQVDDLLTQVHDLEGQNHASLRALQSRRHSSTTPSSTPHTLPGTAHTSSRPTLMGSSLRPHTSSADHTRHHSHTAASSAHSSRPGSHQHPSRPRPKSQQSSRATTDPSNAHNSGSSRTVDLSQEILALRLI</sequence>
<keyword evidence="5" id="KW-0969">Cilium</keyword>
<keyword evidence="10" id="KW-1185">Reference proteome</keyword>
<keyword evidence="6" id="KW-0966">Cell projection</keyword>
<dbReference type="Proteomes" id="UP001174909">
    <property type="component" value="Unassembled WGS sequence"/>
</dbReference>
<evidence type="ECO:0000256" key="4">
    <source>
        <dbReference type="ARBA" id="ARBA00023054"/>
    </source>
</evidence>
<feature type="compositionally biased region" description="Polar residues" evidence="8">
    <location>
        <begin position="644"/>
        <end position="659"/>
    </location>
</feature>
<evidence type="ECO:0000256" key="6">
    <source>
        <dbReference type="ARBA" id="ARBA00023273"/>
    </source>
</evidence>
<accession>A0AA35RBM1</accession>
<dbReference type="GO" id="GO:0060271">
    <property type="term" value="P:cilium assembly"/>
    <property type="evidence" value="ECO:0007669"/>
    <property type="project" value="TreeGrafter"/>
</dbReference>
<dbReference type="GO" id="GO:0030992">
    <property type="term" value="C:intraciliary transport particle B"/>
    <property type="evidence" value="ECO:0007669"/>
    <property type="project" value="TreeGrafter"/>
</dbReference>
<evidence type="ECO:0000256" key="1">
    <source>
        <dbReference type="ARBA" id="ARBA00004138"/>
    </source>
</evidence>
<reference evidence="9" key="1">
    <citation type="submission" date="2023-03" db="EMBL/GenBank/DDBJ databases">
        <authorList>
            <person name="Steffen K."/>
            <person name="Cardenas P."/>
        </authorList>
    </citation>
    <scope>NUCLEOTIDE SEQUENCE</scope>
</reference>
<feature type="compositionally biased region" description="Polar residues" evidence="8">
    <location>
        <begin position="586"/>
        <end position="596"/>
    </location>
</feature>
<comment type="subcellular location">
    <subcellularLocation>
        <location evidence="1">Cell projection</location>
        <location evidence="1">Cilium</location>
    </subcellularLocation>
</comment>
<dbReference type="EMBL" id="CASHTH010000826">
    <property type="protein sequence ID" value="CAI8008224.1"/>
    <property type="molecule type" value="Genomic_DNA"/>
</dbReference>
<evidence type="ECO:0000256" key="7">
    <source>
        <dbReference type="SAM" id="Coils"/>
    </source>
</evidence>
<keyword evidence="3" id="KW-0970">Cilium biogenesis/degradation</keyword>
<dbReference type="GO" id="GO:0005815">
    <property type="term" value="C:microtubule organizing center"/>
    <property type="evidence" value="ECO:0007669"/>
    <property type="project" value="TreeGrafter"/>
</dbReference>
<evidence type="ECO:0000256" key="3">
    <source>
        <dbReference type="ARBA" id="ARBA00022794"/>
    </source>
</evidence>
<evidence type="ECO:0000256" key="5">
    <source>
        <dbReference type="ARBA" id="ARBA00023069"/>
    </source>
</evidence>
<feature type="region of interest" description="Disordered" evidence="8">
    <location>
        <begin position="455"/>
        <end position="479"/>
    </location>
</feature>
<proteinExistence type="inferred from homology"/>
<name>A0AA35RBM1_GEOBA</name>
<protein>
    <submittedName>
        <fullName evidence="9">Clusterin-associated protein 1</fullName>
    </submittedName>
</protein>
<dbReference type="PANTHER" id="PTHR21547:SF0">
    <property type="entry name" value="CLUSTERIN-ASSOCIATED PROTEIN 1"/>
    <property type="match status" value="1"/>
</dbReference>
<dbReference type="PANTHER" id="PTHR21547">
    <property type="entry name" value="CLUSTERIN ASSOCIATED PROTEIN 1"/>
    <property type="match status" value="1"/>
</dbReference>
<dbReference type="InterPro" id="IPR019366">
    <property type="entry name" value="Clusterin-associated_protein-1"/>
</dbReference>
<keyword evidence="4 7" id="KW-0175">Coiled coil</keyword>
<feature type="coiled-coil region" evidence="7">
    <location>
        <begin position="414"/>
        <end position="448"/>
    </location>
</feature>